<keyword evidence="8" id="KW-1185">Reference proteome</keyword>
<dbReference type="GO" id="GO:0009055">
    <property type="term" value="F:electron transfer activity"/>
    <property type="evidence" value="ECO:0007669"/>
    <property type="project" value="InterPro"/>
</dbReference>
<evidence type="ECO:0000259" key="6">
    <source>
        <dbReference type="PROSITE" id="PS51007"/>
    </source>
</evidence>
<protein>
    <recommendedName>
        <fullName evidence="6">Cytochrome c domain-containing protein</fullName>
    </recommendedName>
</protein>
<feature type="chain" id="PRO_5006936337" description="Cytochrome c domain-containing protein" evidence="5">
    <location>
        <begin position="20"/>
        <end position="143"/>
    </location>
</feature>
<comment type="caution">
    <text evidence="7">The sequence shown here is derived from an EMBL/GenBank/DDBJ whole genome shotgun (WGS) entry which is preliminary data.</text>
</comment>
<evidence type="ECO:0000256" key="5">
    <source>
        <dbReference type="SAM" id="SignalP"/>
    </source>
</evidence>
<accession>A0A0W7WIC2</accession>
<dbReference type="Proteomes" id="UP000054396">
    <property type="component" value="Unassembled WGS sequence"/>
</dbReference>
<dbReference type="PROSITE" id="PS51257">
    <property type="entry name" value="PROKAR_LIPOPROTEIN"/>
    <property type="match status" value="1"/>
</dbReference>
<dbReference type="GO" id="GO:0046872">
    <property type="term" value="F:metal ion binding"/>
    <property type="evidence" value="ECO:0007669"/>
    <property type="project" value="UniProtKB-KW"/>
</dbReference>
<dbReference type="InterPro" id="IPR036909">
    <property type="entry name" value="Cyt_c-like_dom_sf"/>
</dbReference>
<sequence length="143" mass="15034">MKRWTLGAALTLSACGFFAQQEEPVPAAVPFAADPGAGAEIYAGHCVMCHGPGGQGDGRLAPDLPVAPSDLTTLSARHGGLFPTEAVLTEIHGYPGKFHRGAMPEFGPLLGGELVEWRAPDGRVVMTPRPLLELMRHVEGLQG</sequence>
<proteinExistence type="predicted"/>
<keyword evidence="2 4" id="KW-0479">Metal-binding</keyword>
<dbReference type="RefSeq" id="WP_058862664.1">
    <property type="nucleotide sequence ID" value="NZ_LPXO01000007.1"/>
</dbReference>
<dbReference type="Gene3D" id="1.10.760.10">
    <property type="entry name" value="Cytochrome c-like domain"/>
    <property type="match status" value="1"/>
</dbReference>
<evidence type="ECO:0000256" key="3">
    <source>
        <dbReference type="ARBA" id="ARBA00023004"/>
    </source>
</evidence>
<dbReference type="EMBL" id="LPXO01000007">
    <property type="protein sequence ID" value="KUF10346.1"/>
    <property type="molecule type" value="Genomic_DNA"/>
</dbReference>
<keyword evidence="1 4" id="KW-0349">Heme</keyword>
<evidence type="ECO:0000256" key="2">
    <source>
        <dbReference type="ARBA" id="ARBA00022723"/>
    </source>
</evidence>
<dbReference type="AlphaFoldDB" id="A0A0W7WIC2"/>
<dbReference type="GO" id="GO:0020037">
    <property type="term" value="F:heme binding"/>
    <property type="evidence" value="ECO:0007669"/>
    <property type="project" value="InterPro"/>
</dbReference>
<feature type="domain" description="Cytochrome c" evidence="6">
    <location>
        <begin position="33"/>
        <end position="130"/>
    </location>
</feature>
<dbReference type="STRING" id="1685382.AVJ23_13160"/>
<evidence type="ECO:0000313" key="7">
    <source>
        <dbReference type="EMBL" id="KUF10346.1"/>
    </source>
</evidence>
<dbReference type="InterPro" id="IPR009056">
    <property type="entry name" value="Cyt_c-like_dom"/>
</dbReference>
<feature type="signal peptide" evidence="5">
    <location>
        <begin position="1"/>
        <end position="19"/>
    </location>
</feature>
<organism evidence="7 8">
    <name type="scientific">Pseudoponticoccus marisrubri</name>
    <dbReference type="NCBI Taxonomy" id="1685382"/>
    <lineage>
        <taxon>Bacteria</taxon>
        <taxon>Pseudomonadati</taxon>
        <taxon>Pseudomonadota</taxon>
        <taxon>Alphaproteobacteria</taxon>
        <taxon>Rhodobacterales</taxon>
        <taxon>Roseobacteraceae</taxon>
        <taxon>Pseudoponticoccus</taxon>
    </lineage>
</organism>
<name>A0A0W7WIC2_9RHOB</name>
<evidence type="ECO:0000256" key="1">
    <source>
        <dbReference type="ARBA" id="ARBA00022617"/>
    </source>
</evidence>
<gene>
    <name evidence="7" type="ORF">AVJ23_13160</name>
</gene>
<dbReference type="OrthoDB" id="335174at2"/>
<dbReference type="SUPFAM" id="SSF46626">
    <property type="entry name" value="Cytochrome c"/>
    <property type="match status" value="1"/>
</dbReference>
<reference evidence="7 8" key="1">
    <citation type="submission" date="2015-12" db="EMBL/GenBank/DDBJ databases">
        <authorList>
            <person name="Shamseldin A."/>
            <person name="Moawad H."/>
            <person name="Abd El-Rahim W.M."/>
            <person name="Sadowsky M.J."/>
        </authorList>
    </citation>
    <scope>NUCLEOTIDE SEQUENCE [LARGE SCALE GENOMIC DNA]</scope>
    <source>
        <strain evidence="7 8">SJ5A-1</strain>
    </source>
</reference>
<evidence type="ECO:0000256" key="4">
    <source>
        <dbReference type="PROSITE-ProRule" id="PRU00433"/>
    </source>
</evidence>
<dbReference type="PROSITE" id="PS51007">
    <property type="entry name" value="CYTC"/>
    <property type="match status" value="1"/>
</dbReference>
<evidence type="ECO:0000313" key="8">
    <source>
        <dbReference type="Proteomes" id="UP000054396"/>
    </source>
</evidence>
<keyword evidence="3 4" id="KW-0408">Iron</keyword>
<dbReference type="Pfam" id="PF13442">
    <property type="entry name" value="Cytochrome_CBB3"/>
    <property type="match status" value="1"/>
</dbReference>
<keyword evidence="5" id="KW-0732">Signal</keyword>